<protein>
    <submittedName>
        <fullName evidence="2">Putative secreted protein</fullName>
    </submittedName>
</protein>
<sequence>MQTSSLSLSLLLSLIARDELQQRWQAAELVLSQRSRLVGTFSAIAARIDRVAGFSFFHVAPSFDVVVTVTVLRLFCQPAFPPCIH</sequence>
<dbReference type="AlphaFoldDB" id="A0A2M4B2A7"/>
<reference evidence="2" key="1">
    <citation type="submission" date="2018-01" db="EMBL/GenBank/DDBJ databases">
        <title>An insight into the sialome of Amazonian anophelines.</title>
        <authorList>
            <person name="Ribeiro J.M."/>
            <person name="Scarpassa V."/>
            <person name="Calvo E."/>
        </authorList>
    </citation>
    <scope>NUCLEOTIDE SEQUENCE</scope>
    <source>
        <tissue evidence="2">Salivary glands</tissue>
    </source>
</reference>
<evidence type="ECO:0000256" key="1">
    <source>
        <dbReference type="SAM" id="SignalP"/>
    </source>
</evidence>
<proteinExistence type="predicted"/>
<evidence type="ECO:0000313" key="2">
    <source>
        <dbReference type="EMBL" id="MBW47191.1"/>
    </source>
</evidence>
<organism evidence="2">
    <name type="scientific">Anopheles triannulatus</name>
    <dbReference type="NCBI Taxonomy" id="58253"/>
    <lineage>
        <taxon>Eukaryota</taxon>
        <taxon>Metazoa</taxon>
        <taxon>Ecdysozoa</taxon>
        <taxon>Arthropoda</taxon>
        <taxon>Hexapoda</taxon>
        <taxon>Insecta</taxon>
        <taxon>Pterygota</taxon>
        <taxon>Neoptera</taxon>
        <taxon>Endopterygota</taxon>
        <taxon>Diptera</taxon>
        <taxon>Nematocera</taxon>
        <taxon>Culicoidea</taxon>
        <taxon>Culicidae</taxon>
        <taxon>Anophelinae</taxon>
        <taxon>Anopheles</taxon>
    </lineage>
</organism>
<feature type="chain" id="PRO_5014999092" evidence="1">
    <location>
        <begin position="22"/>
        <end position="85"/>
    </location>
</feature>
<feature type="signal peptide" evidence="1">
    <location>
        <begin position="1"/>
        <end position="21"/>
    </location>
</feature>
<dbReference type="EMBL" id="GGFK01013870">
    <property type="protein sequence ID" value="MBW47191.1"/>
    <property type="molecule type" value="Transcribed_RNA"/>
</dbReference>
<name>A0A2M4B2A7_9DIPT</name>
<accession>A0A2M4B2A7</accession>
<keyword evidence="1" id="KW-0732">Signal</keyword>